<keyword evidence="6" id="KW-0238">DNA-binding</keyword>
<sequence>MLYIVESTGMCGRYTLRKGFKSLGESVGDYLLENKVEALGESVPRYNIAPTQNNTVFLPSQNNSKILNTSRMRWGLVPSWSKEPRSQSPMINARSETVFDKPSFRSAFERRRCLVPADGFYEWKRRNGINQPYHFTLRDEAPFCMAGIWESWTGKDGYEIQSYTILTTRANSLMAKFHDRMPVILSAERCRDWLELNTSSINKIKASEIFAPFDSQAMAYKVANPVVNNNSNEGPACLEAPTAADQPQLDLDL</sequence>
<gene>
    <name evidence="9" type="ORF">H5P27_12260</name>
</gene>
<keyword evidence="3" id="KW-0227">DNA damage</keyword>
<dbReference type="InterPro" id="IPR036590">
    <property type="entry name" value="SRAP-like"/>
</dbReference>
<dbReference type="Gene3D" id="3.90.1680.10">
    <property type="entry name" value="SOS response associated peptidase-like"/>
    <property type="match status" value="1"/>
</dbReference>
<dbReference type="EMBL" id="JACHVC010000012">
    <property type="protein sequence ID" value="MBC2606818.1"/>
    <property type="molecule type" value="Genomic_DNA"/>
</dbReference>
<name>A0A7X1B6Y5_9BACT</name>
<evidence type="ECO:0000256" key="4">
    <source>
        <dbReference type="ARBA" id="ARBA00022801"/>
    </source>
</evidence>
<accession>A0A7X1B6Y5</accession>
<evidence type="ECO:0000313" key="10">
    <source>
        <dbReference type="Proteomes" id="UP000526501"/>
    </source>
</evidence>
<keyword evidence="2 8" id="KW-0645">Protease</keyword>
<dbReference type="GO" id="GO:0003697">
    <property type="term" value="F:single-stranded DNA binding"/>
    <property type="evidence" value="ECO:0007669"/>
    <property type="project" value="InterPro"/>
</dbReference>
<comment type="similarity">
    <text evidence="1 8">Belongs to the SOS response-associated peptidase family.</text>
</comment>
<evidence type="ECO:0000256" key="7">
    <source>
        <dbReference type="ARBA" id="ARBA00023239"/>
    </source>
</evidence>
<keyword evidence="10" id="KW-1185">Reference proteome</keyword>
<dbReference type="EC" id="3.4.-.-" evidence="8"/>
<evidence type="ECO:0000256" key="8">
    <source>
        <dbReference type="RuleBase" id="RU364100"/>
    </source>
</evidence>
<evidence type="ECO:0000313" key="9">
    <source>
        <dbReference type="EMBL" id="MBC2606818.1"/>
    </source>
</evidence>
<dbReference type="InterPro" id="IPR003738">
    <property type="entry name" value="SRAP"/>
</dbReference>
<dbReference type="SUPFAM" id="SSF143081">
    <property type="entry name" value="BB1717-like"/>
    <property type="match status" value="1"/>
</dbReference>
<dbReference type="PANTHER" id="PTHR13604">
    <property type="entry name" value="DC12-RELATED"/>
    <property type="match status" value="1"/>
</dbReference>
<keyword evidence="7" id="KW-0456">Lyase</keyword>
<dbReference type="GO" id="GO:0006508">
    <property type="term" value="P:proteolysis"/>
    <property type="evidence" value="ECO:0007669"/>
    <property type="project" value="UniProtKB-KW"/>
</dbReference>
<evidence type="ECO:0000256" key="1">
    <source>
        <dbReference type="ARBA" id="ARBA00008136"/>
    </source>
</evidence>
<dbReference type="GO" id="GO:0106300">
    <property type="term" value="P:protein-DNA covalent cross-linking repair"/>
    <property type="evidence" value="ECO:0007669"/>
    <property type="project" value="InterPro"/>
</dbReference>
<dbReference type="PANTHER" id="PTHR13604:SF0">
    <property type="entry name" value="ABASIC SITE PROCESSING PROTEIN HMCES"/>
    <property type="match status" value="1"/>
</dbReference>
<protein>
    <recommendedName>
        <fullName evidence="8">Abasic site processing protein</fullName>
        <ecNumber evidence="8">3.4.-.-</ecNumber>
    </recommendedName>
</protein>
<reference evidence="9 10" key="1">
    <citation type="submission" date="2020-07" db="EMBL/GenBank/DDBJ databases">
        <authorList>
            <person name="Feng X."/>
        </authorList>
    </citation>
    <scope>NUCLEOTIDE SEQUENCE [LARGE SCALE GENOMIC DNA]</scope>
    <source>
        <strain evidence="9 10">JCM23202</strain>
    </source>
</reference>
<dbReference type="GO" id="GO:0008233">
    <property type="term" value="F:peptidase activity"/>
    <property type="evidence" value="ECO:0007669"/>
    <property type="project" value="UniProtKB-KW"/>
</dbReference>
<evidence type="ECO:0000256" key="6">
    <source>
        <dbReference type="ARBA" id="ARBA00023125"/>
    </source>
</evidence>
<evidence type="ECO:0000256" key="2">
    <source>
        <dbReference type="ARBA" id="ARBA00022670"/>
    </source>
</evidence>
<organism evidence="9 10">
    <name type="scientific">Pelagicoccus albus</name>
    <dbReference type="NCBI Taxonomy" id="415222"/>
    <lineage>
        <taxon>Bacteria</taxon>
        <taxon>Pseudomonadati</taxon>
        <taxon>Verrucomicrobiota</taxon>
        <taxon>Opitutia</taxon>
        <taxon>Puniceicoccales</taxon>
        <taxon>Pelagicoccaceae</taxon>
        <taxon>Pelagicoccus</taxon>
    </lineage>
</organism>
<evidence type="ECO:0000256" key="3">
    <source>
        <dbReference type="ARBA" id="ARBA00022763"/>
    </source>
</evidence>
<dbReference type="GO" id="GO:0016829">
    <property type="term" value="F:lyase activity"/>
    <property type="evidence" value="ECO:0007669"/>
    <property type="project" value="UniProtKB-KW"/>
</dbReference>
<dbReference type="RefSeq" id="WP_185660689.1">
    <property type="nucleotide sequence ID" value="NZ_CAWPOO010000012.1"/>
</dbReference>
<dbReference type="Pfam" id="PF02586">
    <property type="entry name" value="SRAP"/>
    <property type="match status" value="1"/>
</dbReference>
<proteinExistence type="inferred from homology"/>
<evidence type="ECO:0000256" key="5">
    <source>
        <dbReference type="ARBA" id="ARBA00023124"/>
    </source>
</evidence>
<keyword evidence="4 8" id="KW-0378">Hydrolase</keyword>
<dbReference type="Proteomes" id="UP000526501">
    <property type="component" value="Unassembled WGS sequence"/>
</dbReference>
<dbReference type="AlphaFoldDB" id="A0A7X1B6Y5"/>
<keyword evidence="5" id="KW-0190">Covalent protein-DNA linkage</keyword>
<comment type="caution">
    <text evidence="9">The sequence shown here is derived from an EMBL/GenBank/DDBJ whole genome shotgun (WGS) entry which is preliminary data.</text>
</comment>